<reference evidence="1 2" key="1">
    <citation type="submission" date="2024-03" db="EMBL/GenBank/DDBJ databases">
        <title>The genome assembly and annotation of the cricket Gryllus longicercus Weissman &amp; Gray.</title>
        <authorList>
            <person name="Szrajer S."/>
            <person name="Gray D."/>
            <person name="Ylla G."/>
        </authorList>
    </citation>
    <scope>NUCLEOTIDE SEQUENCE [LARGE SCALE GENOMIC DNA]</scope>
    <source>
        <strain evidence="1">DAG 2021-001</strain>
        <tissue evidence="1">Whole body minus gut</tissue>
    </source>
</reference>
<evidence type="ECO:0000313" key="2">
    <source>
        <dbReference type="Proteomes" id="UP001378592"/>
    </source>
</evidence>
<protein>
    <submittedName>
        <fullName evidence="1">Uncharacterized protein</fullName>
    </submittedName>
</protein>
<comment type="caution">
    <text evidence="1">The sequence shown here is derived from an EMBL/GenBank/DDBJ whole genome shotgun (WGS) entry which is preliminary data.</text>
</comment>
<dbReference type="Proteomes" id="UP001378592">
    <property type="component" value="Unassembled WGS sequence"/>
</dbReference>
<accession>A0AAN9V317</accession>
<evidence type="ECO:0000313" key="1">
    <source>
        <dbReference type="EMBL" id="KAK7788444.1"/>
    </source>
</evidence>
<gene>
    <name evidence="1" type="ORF">R5R35_014616</name>
</gene>
<organism evidence="1 2">
    <name type="scientific">Gryllus longicercus</name>
    <dbReference type="NCBI Taxonomy" id="2509291"/>
    <lineage>
        <taxon>Eukaryota</taxon>
        <taxon>Metazoa</taxon>
        <taxon>Ecdysozoa</taxon>
        <taxon>Arthropoda</taxon>
        <taxon>Hexapoda</taxon>
        <taxon>Insecta</taxon>
        <taxon>Pterygota</taxon>
        <taxon>Neoptera</taxon>
        <taxon>Polyneoptera</taxon>
        <taxon>Orthoptera</taxon>
        <taxon>Ensifera</taxon>
        <taxon>Gryllidea</taxon>
        <taxon>Grylloidea</taxon>
        <taxon>Gryllidae</taxon>
        <taxon>Gryllinae</taxon>
        <taxon>Gryllus</taxon>
    </lineage>
</organism>
<dbReference type="EMBL" id="JAZDUA010001119">
    <property type="protein sequence ID" value="KAK7788444.1"/>
    <property type="molecule type" value="Genomic_DNA"/>
</dbReference>
<name>A0AAN9V317_9ORTH</name>
<keyword evidence="2" id="KW-1185">Reference proteome</keyword>
<sequence>MKGEVWMECNFISC</sequence>
<proteinExistence type="predicted"/>